<reference evidence="1" key="1">
    <citation type="submission" date="2017-08" db="EMBL/GenBank/DDBJ databases">
        <authorList>
            <person name="Polle J.E."/>
            <person name="Barry K."/>
            <person name="Cushman J."/>
            <person name="Schmutz J."/>
            <person name="Tran D."/>
            <person name="Hathwaick L.T."/>
            <person name="Yim W.C."/>
            <person name="Jenkins J."/>
            <person name="Mckie-Krisberg Z.M."/>
            <person name="Prochnik S."/>
            <person name="Lindquist E."/>
            <person name="Dockter R.B."/>
            <person name="Adam C."/>
            <person name="Molina H."/>
            <person name="Bunkerborg J."/>
            <person name="Jin E."/>
            <person name="Buchheim M."/>
            <person name="Magnuson J."/>
        </authorList>
    </citation>
    <scope>NUCLEOTIDE SEQUENCE</scope>
    <source>
        <strain evidence="1">CCAP 19/18</strain>
    </source>
</reference>
<organism evidence="1 2">
    <name type="scientific">Dunaliella salina</name>
    <name type="common">Green alga</name>
    <name type="synonym">Protococcus salinus</name>
    <dbReference type="NCBI Taxonomy" id="3046"/>
    <lineage>
        <taxon>Eukaryota</taxon>
        <taxon>Viridiplantae</taxon>
        <taxon>Chlorophyta</taxon>
        <taxon>core chlorophytes</taxon>
        <taxon>Chlorophyceae</taxon>
        <taxon>CS clade</taxon>
        <taxon>Chlamydomonadales</taxon>
        <taxon>Dunaliellaceae</taxon>
        <taxon>Dunaliella</taxon>
    </lineage>
</organism>
<protein>
    <submittedName>
        <fullName evidence="1">Uncharacterized protein</fullName>
    </submittedName>
</protein>
<keyword evidence="2" id="KW-1185">Reference proteome</keyword>
<name>A0ABQ7GGU9_DUNSA</name>
<sequence length="372" mass="40010">MVGPLVRQLLHFATPLSVAEPPLQTFFCRPALPLFALCKPFLSNPTILANSLPCRPAVPLAALCKPCLWQIHPLHANPNPCNLPSFFCRPAVLLVALCKPPSYANLYPCKLPFFLCAPAVLLVALCKAPSYVDPTLANLFFGRPAVLLVALYQPPSCANPTLANPLPSFAGVLCHLLHSANPVLCELDPCKTPLLFASLLCFLLNCAKPHLTRTLPCKLLSFFCRPAVPSPALCKPCLLCHLLPYANPCRRSAYQGIMVLLASKFPKVRRHAAEQLYLALLALEPHETGGPDEGISAEAAEAAQEVLVSTAWDEDIGVVKAARDGIAAHLQVPLPAMRAPAGSQARSKNDGAKDEYASYASLLTDFARGGEF</sequence>
<evidence type="ECO:0000313" key="1">
    <source>
        <dbReference type="EMBL" id="KAF5833817.1"/>
    </source>
</evidence>
<evidence type="ECO:0000313" key="2">
    <source>
        <dbReference type="Proteomes" id="UP000815325"/>
    </source>
</evidence>
<gene>
    <name evidence="1" type="ORF">DUNSADRAFT_9764</name>
</gene>
<proteinExistence type="predicted"/>
<comment type="caution">
    <text evidence="1">The sequence shown here is derived from an EMBL/GenBank/DDBJ whole genome shotgun (WGS) entry which is preliminary data.</text>
</comment>
<dbReference type="EMBL" id="MU069790">
    <property type="protein sequence ID" value="KAF5833817.1"/>
    <property type="molecule type" value="Genomic_DNA"/>
</dbReference>
<accession>A0ABQ7GGU9</accession>
<dbReference type="Proteomes" id="UP000815325">
    <property type="component" value="Unassembled WGS sequence"/>
</dbReference>